<dbReference type="SUPFAM" id="SSF48371">
    <property type="entry name" value="ARM repeat"/>
    <property type="match status" value="1"/>
</dbReference>
<evidence type="ECO:0000313" key="5">
    <source>
        <dbReference type="EMBL" id="SCV69399.1"/>
    </source>
</evidence>
<proteinExistence type="inferred from homology"/>
<dbReference type="Gene3D" id="1.25.10.10">
    <property type="entry name" value="Leucine-rich Repeat Variant"/>
    <property type="match status" value="1"/>
</dbReference>
<reference evidence="6" key="1">
    <citation type="submission" date="2016-09" db="EMBL/GenBank/DDBJ databases">
        <authorList>
            <person name="Jeantristanb JTB J.-T."/>
            <person name="Ricardo R."/>
        </authorList>
    </citation>
    <scope>NUCLEOTIDE SEQUENCE [LARGE SCALE GENOMIC DNA]</scope>
</reference>
<evidence type="ECO:0000259" key="4">
    <source>
        <dbReference type="Pfam" id="PF10363"/>
    </source>
</evidence>
<dbReference type="EMBL" id="FMSP01000004">
    <property type="protein sequence ID" value="SCV69399.1"/>
    <property type="molecule type" value="Genomic_DNA"/>
</dbReference>
<sequence>MPTTDALRDELKACAILLGIDQPPTKLPSPSSASSSSKTKQDQLSELLQRRLDGYHASLSSEVTIQESFDRVRTQDELERDTARAALQSLTQVHGLLQEPTSGKGTAPQPPTTKARGQAPPPPKLSVKENQVVSQLAGIVARWGIAKSVAMGVLPTSLTGTRQPPSSSSGPNKGKIVEIIEDEATPAQQKQLELFVQGVLELIGPPVDGEIRHLVIPQVLLPLIGGLVQLSKSKSSNEDESTRSDYPKRLDALLNSRPATVIIPNLLAILSTPSTENAWIKPTIANLLSRQLLRTGGVRSLLLIVVGVGAAAGSADHVDTRKMDLVMRLLSARSMEIQDEEYYLSMLHQLFDILDSAIRTSLDPSSSKTPPPPVTILQITVYILSHFIITPPHPSCTLFISKKLYSACLPFDYSDASTTQAAEKGIFSPALVTPLELLWCLTRLSLLTLYAPPSYPFFLANLLSPILATLLSLYTLLNPSIDSTRASLGGVDPRFDDETKALLQVWNKSIVGSKTGVDGKEVDGGLIDEGVKFVSRAIERMEKGELSGDSGEGKKARFVIDPLANGGIPIRALGRSETMEGEEEEGMLEYNVDAQSVVGWLKECGNQELNGALLIRWLDELSVLRREKGLEAVKKSLTRLQLVLQMVEEMGSEILTKPDQLVGFVAHALENEDVDKDGTKSKDTEVEIKEVSSDESPSIFKLNLVDEDGTKVPEDDDIEPIIPGVGADEMRLTALTLLLAVLEANETISPSSNALLSTVYHKLDSIAESSKSDLVPSLAREAKLVLSAREALQASTATEDNKSESKSDPYGESRKTYQLALRYLQDPLLPVRAQGLSLLRTLVHSGDAFLKTDPALVPAVLDIFIQSLSEEDSFLYLNAIQGLSSLADVHGEQIVQRLLYVFRGQSSTSIKPLAEDEGGRSELDKRLRMAETLTQVIERAGEALSLFASDLVPTLLVVLRGGDLPTPLRSSALTVLASCVESELQAVKEWVGGIVEACLTLLSIESRPITRKRQVQFEELGSSSDEEEDGEEGRASLPNPFKSTTTVDKKKRPEETPDPTSKDPTHPAFRRSAVLFLSLTLRSIQKVRYEALEERMDEDGYDEKNPFGKGGMKMPNSGTGGTKPIIVSKDIFVSEQQAKKDGRADLEDEWDVDLGRIKVVLEYVKGTDEDGLVRHQAGQVLEEVEGYYA</sequence>
<feature type="region of interest" description="Disordered" evidence="2">
    <location>
        <begin position="20"/>
        <end position="46"/>
    </location>
</feature>
<feature type="domain" description="RNA polymerase II assembly factor Rtp1 C-terminal" evidence="4">
    <location>
        <begin position="817"/>
        <end position="943"/>
    </location>
</feature>
<feature type="region of interest" description="Disordered" evidence="2">
    <location>
        <begin position="95"/>
        <end position="125"/>
    </location>
</feature>
<dbReference type="PANTHER" id="PTHR20959">
    <property type="entry name" value="TRANSPORT AND GOLGI ORGANIZATION PROTEIN 6 FAMILY MEMBER"/>
    <property type="match status" value="1"/>
</dbReference>
<feature type="compositionally biased region" description="Low complexity" evidence="2">
    <location>
        <begin position="28"/>
        <end position="38"/>
    </location>
</feature>
<protein>
    <submittedName>
        <fullName evidence="5">BQ2448_2419 protein</fullName>
    </submittedName>
</protein>
<evidence type="ECO:0000313" key="6">
    <source>
        <dbReference type="Proteomes" id="UP000198372"/>
    </source>
</evidence>
<feature type="domain" description="RNA polymerase II assembly factor Rtp1 C-terminal" evidence="3">
    <location>
        <begin position="1157"/>
        <end position="1185"/>
    </location>
</feature>
<name>A0A238F9G7_9BASI</name>
<accession>A0A238F9G7</accession>
<dbReference type="InterPro" id="IPR039600">
    <property type="entry name" value="TANGO6/Rtp1"/>
</dbReference>
<dbReference type="Pfam" id="PF10363">
    <property type="entry name" value="RTP1_C1"/>
    <property type="match status" value="1"/>
</dbReference>
<gene>
    <name evidence="5" type="ORF">BQ2448_2419</name>
</gene>
<dbReference type="InterPro" id="IPR019414">
    <property type="entry name" value="Rtp1_C2"/>
</dbReference>
<dbReference type="GO" id="GO:0009306">
    <property type="term" value="P:protein secretion"/>
    <property type="evidence" value="ECO:0007669"/>
    <property type="project" value="TreeGrafter"/>
</dbReference>
<dbReference type="Pfam" id="PF10304">
    <property type="entry name" value="RTP1_C2"/>
    <property type="match status" value="1"/>
</dbReference>
<feature type="region of interest" description="Disordered" evidence="2">
    <location>
        <begin position="1018"/>
        <end position="1067"/>
    </location>
</feature>
<dbReference type="InterPro" id="IPR016024">
    <property type="entry name" value="ARM-type_fold"/>
</dbReference>
<dbReference type="InterPro" id="IPR011989">
    <property type="entry name" value="ARM-like"/>
</dbReference>
<evidence type="ECO:0000256" key="1">
    <source>
        <dbReference type="ARBA" id="ARBA00005724"/>
    </source>
</evidence>
<evidence type="ECO:0000259" key="3">
    <source>
        <dbReference type="Pfam" id="PF10304"/>
    </source>
</evidence>
<dbReference type="InterPro" id="IPR019451">
    <property type="entry name" value="Rtp1_C1"/>
</dbReference>
<keyword evidence="6" id="KW-1185">Reference proteome</keyword>
<organism evidence="5 6">
    <name type="scientific">Microbotryum intermedium</name>
    <dbReference type="NCBI Taxonomy" id="269621"/>
    <lineage>
        <taxon>Eukaryota</taxon>
        <taxon>Fungi</taxon>
        <taxon>Dikarya</taxon>
        <taxon>Basidiomycota</taxon>
        <taxon>Pucciniomycotina</taxon>
        <taxon>Microbotryomycetes</taxon>
        <taxon>Microbotryales</taxon>
        <taxon>Microbotryaceae</taxon>
        <taxon>Microbotryum</taxon>
    </lineage>
</organism>
<dbReference type="PANTHER" id="PTHR20959:SF1">
    <property type="entry name" value="TRANSPORT AND GOLGI ORGANIZATION PROTEIN 6 HOMOLOG"/>
    <property type="match status" value="1"/>
</dbReference>
<dbReference type="Proteomes" id="UP000198372">
    <property type="component" value="Unassembled WGS sequence"/>
</dbReference>
<dbReference type="AlphaFoldDB" id="A0A238F9G7"/>
<evidence type="ECO:0000256" key="2">
    <source>
        <dbReference type="SAM" id="MobiDB-lite"/>
    </source>
</evidence>
<dbReference type="OrthoDB" id="39591at2759"/>
<comment type="similarity">
    <text evidence="1">Belongs to the Tango6 family.</text>
</comment>
<feature type="compositionally biased region" description="Basic and acidic residues" evidence="2">
    <location>
        <begin position="1047"/>
        <end position="1065"/>
    </location>
</feature>